<dbReference type="GO" id="GO:0016020">
    <property type="term" value="C:membrane"/>
    <property type="evidence" value="ECO:0007669"/>
    <property type="project" value="UniProtKB-SubCell"/>
</dbReference>
<protein>
    <recommendedName>
        <fullName evidence="6">Protein DETOXIFICATION</fullName>
    </recommendedName>
    <alternativeName>
        <fullName evidence="6">Multidrug and toxic compound extrusion protein</fullName>
    </alternativeName>
</protein>
<gene>
    <name evidence="7" type="ORF">CVIRNUC_007783</name>
</gene>
<feature type="transmembrane region" description="Helical" evidence="6">
    <location>
        <begin position="509"/>
        <end position="529"/>
    </location>
</feature>
<dbReference type="InterPro" id="IPR002528">
    <property type="entry name" value="MATE_fam"/>
</dbReference>
<feature type="transmembrane region" description="Helical" evidence="6">
    <location>
        <begin position="143"/>
        <end position="163"/>
    </location>
</feature>
<feature type="transmembrane region" description="Helical" evidence="6">
    <location>
        <begin position="535"/>
        <end position="560"/>
    </location>
</feature>
<evidence type="ECO:0000313" key="7">
    <source>
        <dbReference type="EMBL" id="CAK0784579.1"/>
    </source>
</evidence>
<feature type="transmembrane region" description="Helical" evidence="6">
    <location>
        <begin position="443"/>
        <end position="462"/>
    </location>
</feature>
<comment type="caution">
    <text evidence="7">The sequence shown here is derived from an EMBL/GenBank/DDBJ whole genome shotgun (WGS) entry which is preliminary data.</text>
</comment>
<proteinExistence type="inferred from homology"/>
<evidence type="ECO:0000256" key="2">
    <source>
        <dbReference type="ARBA" id="ARBA00010199"/>
    </source>
</evidence>
<sequence>MQHVSSNRPSVCSNTRILVGGMIPGPGRAPASSSLSMYIKVPASSRIPCCVRRPGKTLGCTGFFPAQAGHSLCEIFSERHRGISQTLQHRRLLLPRQQGVCRAALDDSEDALPERYIPQPSAGEGSSQAIALPGLGGEMDAEILSLLVPATLAVFLDPAMALIDTVIVGRLGMHQLGAVGLSNMVFFFVTVFFSFLLVVTTPRVADALAVDNRSQASLATIHNLWIAVLIGTLLTGFLWFNAPLLIQGFKPTAVVAAEAVKHLRVRSLACPAALFLFVANGAFRGARDTKTPLAAGVAQNFVNLSLDILLVVALGVGVSGAASAATAAQYTGAAVMLIMLARKDLLLPKDLLRLPPLQQWVDTLRPGIPFAFCIAAVVTALLTATNLATALGPVSLAAHTIVKQIIDFAMAIFGCFSTVAQSLVATCLGKGQKQEARQYLKRLLQMGSGIGILTAAAILLGRTWLPQLFSQDPYVIAAASRALPIVAFSMPLAPCALSLEGTVLGASQITWVGGRTVLSAIVALSFFSLVSSQGWALPGIWAGMVLLVFCNGLLDAWLVLSKRSPIAIEKQA</sequence>
<dbReference type="AlphaFoldDB" id="A0AAV1IEZ3"/>
<name>A0AAV1IEZ3_9CHLO</name>
<keyword evidence="8" id="KW-1185">Reference proteome</keyword>
<keyword evidence="3 6" id="KW-0812">Transmembrane</keyword>
<dbReference type="GO" id="GO:0015297">
    <property type="term" value="F:antiporter activity"/>
    <property type="evidence" value="ECO:0007669"/>
    <property type="project" value="InterPro"/>
</dbReference>
<dbReference type="NCBIfam" id="TIGR00797">
    <property type="entry name" value="matE"/>
    <property type="match status" value="1"/>
</dbReference>
<evidence type="ECO:0000256" key="6">
    <source>
        <dbReference type="RuleBase" id="RU004914"/>
    </source>
</evidence>
<feature type="transmembrane region" description="Helical" evidence="6">
    <location>
        <begin position="368"/>
        <end position="388"/>
    </location>
</feature>
<feature type="transmembrane region" description="Helical" evidence="6">
    <location>
        <begin position="175"/>
        <end position="199"/>
    </location>
</feature>
<evidence type="ECO:0000256" key="5">
    <source>
        <dbReference type="ARBA" id="ARBA00023136"/>
    </source>
</evidence>
<evidence type="ECO:0000256" key="1">
    <source>
        <dbReference type="ARBA" id="ARBA00004141"/>
    </source>
</evidence>
<feature type="transmembrane region" description="Helical" evidence="6">
    <location>
        <begin position="220"/>
        <end position="240"/>
    </location>
</feature>
<dbReference type="Proteomes" id="UP001314263">
    <property type="component" value="Unassembled WGS sequence"/>
</dbReference>
<evidence type="ECO:0000256" key="4">
    <source>
        <dbReference type="ARBA" id="ARBA00022989"/>
    </source>
</evidence>
<accession>A0AAV1IEZ3</accession>
<keyword evidence="5 6" id="KW-0472">Membrane</keyword>
<dbReference type="PANTHER" id="PTHR42893">
    <property type="entry name" value="PROTEIN DETOXIFICATION 44, CHLOROPLASTIC-RELATED"/>
    <property type="match status" value="1"/>
</dbReference>
<feature type="transmembrane region" description="Helical" evidence="6">
    <location>
        <begin position="474"/>
        <end position="497"/>
    </location>
</feature>
<dbReference type="InterPro" id="IPR044644">
    <property type="entry name" value="DinF-like"/>
</dbReference>
<reference evidence="7 8" key="1">
    <citation type="submission" date="2023-10" db="EMBL/GenBank/DDBJ databases">
        <authorList>
            <person name="Maclean D."/>
            <person name="Macfadyen A."/>
        </authorList>
    </citation>
    <scope>NUCLEOTIDE SEQUENCE [LARGE SCALE GENOMIC DNA]</scope>
</reference>
<keyword evidence="4 6" id="KW-1133">Transmembrane helix</keyword>
<dbReference type="EMBL" id="CAUYUE010000010">
    <property type="protein sequence ID" value="CAK0784579.1"/>
    <property type="molecule type" value="Genomic_DNA"/>
</dbReference>
<evidence type="ECO:0000256" key="3">
    <source>
        <dbReference type="ARBA" id="ARBA00022692"/>
    </source>
</evidence>
<comment type="similarity">
    <text evidence="2 6">Belongs to the multi antimicrobial extrusion (MATE) (TC 2.A.66.1) family.</text>
</comment>
<feature type="transmembrane region" description="Helical" evidence="6">
    <location>
        <begin position="408"/>
        <end position="431"/>
    </location>
</feature>
<dbReference type="Pfam" id="PF01554">
    <property type="entry name" value="MatE"/>
    <property type="match status" value="2"/>
</dbReference>
<dbReference type="GO" id="GO:0042910">
    <property type="term" value="F:xenobiotic transmembrane transporter activity"/>
    <property type="evidence" value="ECO:0007669"/>
    <property type="project" value="InterPro"/>
</dbReference>
<evidence type="ECO:0000313" key="8">
    <source>
        <dbReference type="Proteomes" id="UP001314263"/>
    </source>
</evidence>
<organism evidence="7 8">
    <name type="scientific">Coccomyxa viridis</name>
    <dbReference type="NCBI Taxonomy" id="1274662"/>
    <lineage>
        <taxon>Eukaryota</taxon>
        <taxon>Viridiplantae</taxon>
        <taxon>Chlorophyta</taxon>
        <taxon>core chlorophytes</taxon>
        <taxon>Trebouxiophyceae</taxon>
        <taxon>Trebouxiophyceae incertae sedis</taxon>
        <taxon>Coccomyxaceae</taxon>
        <taxon>Coccomyxa</taxon>
    </lineage>
</organism>
<feature type="transmembrane region" description="Helical" evidence="6">
    <location>
        <begin position="304"/>
        <end position="322"/>
    </location>
</feature>
<dbReference type="CDD" id="cd13136">
    <property type="entry name" value="MATE_DinF_like"/>
    <property type="match status" value="1"/>
</dbReference>
<dbReference type="PANTHER" id="PTHR42893:SF46">
    <property type="entry name" value="PROTEIN DETOXIFICATION 44, CHLOROPLASTIC"/>
    <property type="match status" value="1"/>
</dbReference>
<comment type="subcellular location">
    <subcellularLocation>
        <location evidence="1">Membrane</location>
        <topology evidence="1">Multi-pass membrane protein</topology>
    </subcellularLocation>
</comment>